<dbReference type="PROSITE" id="PS50005">
    <property type="entry name" value="TPR"/>
    <property type="match status" value="2"/>
</dbReference>
<dbReference type="SUPFAM" id="SSF48452">
    <property type="entry name" value="TPR-like"/>
    <property type="match status" value="1"/>
</dbReference>
<dbReference type="Gene3D" id="1.25.40.10">
    <property type="entry name" value="Tetratricopeptide repeat domain"/>
    <property type="match status" value="1"/>
</dbReference>
<keyword evidence="2" id="KW-0150">Chloroplast</keyword>
<feature type="repeat" description="TPR" evidence="1">
    <location>
        <begin position="114"/>
        <end position="147"/>
    </location>
</feature>
<accession>A0A2H4FH20</accession>
<dbReference type="Pfam" id="PF13374">
    <property type="entry name" value="TPR_10"/>
    <property type="match status" value="1"/>
</dbReference>
<keyword evidence="2" id="KW-0934">Plastid</keyword>
<dbReference type="AlphaFoldDB" id="A0A2H4FH20"/>
<name>A0A2H4FH20_9FLOR</name>
<organism evidence="2">
    <name type="scientific">Kappaphycus alvarezii</name>
    <dbReference type="NCBI Taxonomy" id="38544"/>
    <lineage>
        <taxon>Eukaryota</taxon>
        <taxon>Rhodophyta</taxon>
        <taxon>Florideophyceae</taxon>
        <taxon>Rhodymeniophycidae</taxon>
        <taxon>Gigartinales</taxon>
        <taxon>Solieriaceae</taxon>
        <taxon>Kappaphycus</taxon>
    </lineage>
</organism>
<dbReference type="Pfam" id="PF00515">
    <property type="entry name" value="TPR_1"/>
    <property type="match status" value="1"/>
</dbReference>
<feature type="repeat" description="TPR" evidence="1">
    <location>
        <begin position="80"/>
        <end position="113"/>
    </location>
</feature>
<sequence>MLKLYLITLNCFLALICFLITSEIYKIFNYCNLTNKKLLYDKKTLEKTIHLSKVYMNYKEWILCIFILEKNIEYNKISLGRIYNSLGFCYYNAKNYIFAEHYYEKAIKNEPNNIVFLSNLAKMYTLNQEYQKAEQIYKKVLNIDNNNKKAQRQLLVLNKLI</sequence>
<protein>
    <submittedName>
        <fullName evidence="2">Conserved hypothetical plastid protein</fullName>
    </submittedName>
</protein>
<gene>
    <name evidence="2" type="primary">ycf37</name>
    <name evidence="2" type="ORF">mogbl003</name>
</gene>
<evidence type="ECO:0000256" key="1">
    <source>
        <dbReference type="PROSITE-ProRule" id="PRU00339"/>
    </source>
</evidence>
<keyword evidence="1" id="KW-0802">TPR repeat</keyword>
<evidence type="ECO:0000313" key="2">
    <source>
        <dbReference type="EMBL" id="AOV83610.1"/>
    </source>
</evidence>
<geneLocation type="chloroplast" evidence="2"/>
<reference evidence="2" key="1">
    <citation type="submission" date="2016-03" db="EMBL/GenBank/DDBJ databases">
        <title>Complete plastid genome of Kappaphycus alvarezii.</title>
        <authorList>
            <person name="Zhang L."/>
            <person name="Liu T."/>
            <person name="Liu N."/>
        </authorList>
    </citation>
    <scope>NUCLEOTIDE SEQUENCE</scope>
</reference>
<dbReference type="SMART" id="SM00028">
    <property type="entry name" value="TPR"/>
    <property type="match status" value="2"/>
</dbReference>
<proteinExistence type="predicted"/>
<dbReference type="EMBL" id="KU892652">
    <property type="protein sequence ID" value="AOV83610.1"/>
    <property type="molecule type" value="Genomic_DNA"/>
</dbReference>
<dbReference type="InterPro" id="IPR019734">
    <property type="entry name" value="TPR_rpt"/>
</dbReference>
<dbReference type="InterPro" id="IPR011990">
    <property type="entry name" value="TPR-like_helical_dom_sf"/>
</dbReference>